<dbReference type="InterPro" id="IPR036047">
    <property type="entry name" value="F-box-like_dom_sf"/>
</dbReference>
<dbReference type="CDD" id="cd22160">
    <property type="entry name" value="F-box_AtFBL13-like"/>
    <property type="match status" value="1"/>
</dbReference>
<dbReference type="Gene3D" id="3.80.10.10">
    <property type="entry name" value="Ribonuclease Inhibitor"/>
    <property type="match status" value="1"/>
</dbReference>
<sequence length="674" mass="78491">MEEESNGSSERSSTSSEESASYFPQQSTDNSSHGINSQEEEEEEESSDDHRSKRRKHAPVLEEDRISTLPDSILLKILSSLCIKDAVVTGVLSKRWAYLWTSVTSLRFTHTYFKSSVDYANAVDNALLLHRALKLTNFSVQFQYMPDLKPGINLWVRFATTAKVDQLSLRLSSWFYKLPQHLYANEFVSELDFRLCKIKPNGLVRWSPLKRFVYWFNRLDIVSESLEKLVIDCYPTEPDLSDLELEIVAPKIESLEIIGDFFSMAKFQIKNASALVEVRIDFEIPMEYDDEEQKEYHYKDCECENVVRELFESLHQVKKLIVGKWCLMVLSIMSVNHLSPPLLNCKYLMMKTSMEKWDLPGIASLLQSSPYVETLVIDIISSYHESEFLVRSYDEVIHWKSKEVYFKSLLRCLKTVMIFGFGESFHTKDPKGLVGWSSLYCLCIGYTALSEDVINEVLMGSPRLEFLKLQNFIDFNQFDILSESLRKLVIDSCYLKCHEPIELEIVAPKIESLEILGNFYDYEVDEEEEVHKDSIEVVSELFENLHQVMKLIVGKWCLKLEFPVDFTIDNNFDHEEYWKSQNRAFGCLSRHLKTIEIVGFEAKCFGLKYLTGLVQFPLKHARVLEKLVIYGKAEAFSWGIYQNSHKQQFHNYYCFNSCLELFLLLRRLYGQAFQ</sequence>
<dbReference type="InterPro" id="IPR055411">
    <property type="entry name" value="LRR_FXL15/At3g58940/PEG3-like"/>
</dbReference>
<dbReference type="SUPFAM" id="SSF81383">
    <property type="entry name" value="F-box domain"/>
    <property type="match status" value="1"/>
</dbReference>
<feature type="region of interest" description="Disordered" evidence="1">
    <location>
        <begin position="1"/>
        <end position="59"/>
    </location>
</feature>
<dbReference type="SUPFAM" id="SSF52047">
    <property type="entry name" value="RNI-like"/>
    <property type="match status" value="1"/>
</dbReference>
<evidence type="ECO:0000313" key="3">
    <source>
        <dbReference type="EMBL" id="KAK4587889.1"/>
    </source>
</evidence>
<dbReference type="PROSITE" id="PS50181">
    <property type="entry name" value="FBOX"/>
    <property type="match status" value="1"/>
</dbReference>
<dbReference type="SMART" id="SM00256">
    <property type="entry name" value="FBOX"/>
    <property type="match status" value="1"/>
</dbReference>
<dbReference type="InterPro" id="IPR053781">
    <property type="entry name" value="F-box_AtFBL13-like"/>
</dbReference>
<name>A0AAN7ISJ0_QUERU</name>
<feature type="compositionally biased region" description="Acidic residues" evidence="1">
    <location>
        <begin position="38"/>
        <end position="47"/>
    </location>
</feature>
<reference evidence="3 4" key="1">
    <citation type="journal article" date="2023" name="G3 (Bethesda)">
        <title>A haplotype-resolved chromosome-scale genome for Quercus rubra L. provides insights into the genetics of adaptive traits for red oak species.</title>
        <authorList>
            <person name="Kapoor B."/>
            <person name="Jenkins J."/>
            <person name="Schmutz J."/>
            <person name="Zhebentyayeva T."/>
            <person name="Kuelheim C."/>
            <person name="Coggeshall M."/>
            <person name="Heim C."/>
            <person name="Lasky J.R."/>
            <person name="Leites L."/>
            <person name="Islam-Faridi N."/>
            <person name="Romero-Severson J."/>
            <person name="DeLeo V.L."/>
            <person name="Lucas S.M."/>
            <person name="Lazic D."/>
            <person name="Gailing O."/>
            <person name="Carlson J."/>
            <person name="Staton M."/>
        </authorList>
    </citation>
    <scope>NUCLEOTIDE SEQUENCE [LARGE SCALE GENOMIC DNA]</scope>
    <source>
        <strain evidence="3">Pseudo-F2</strain>
    </source>
</reference>
<dbReference type="PANTHER" id="PTHR31900">
    <property type="entry name" value="F-BOX/RNI SUPERFAMILY PROTEIN-RELATED"/>
    <property type="match status" value="1"/>
</dbReference>
<organism evidence="3 4">
    <name type="scientific">Quercus rubra</name>
    <name type="common">Northern red oak</name>
    <name type="synonym">Quercus borealis</name>
    <dbReference type="NCBI Taxonomy" id="3512"/>
    <lineage>
        <taxon>Eukaryota</taxon>
        <taxon>Viridiplantae</taxon>
        <taxon>Streptophyta</taxon>
        <taxon>Embryophyta</taxon>
        <taxon>Tracheophyta</taxon>
        <taxon>Spermatophyta</taxon>
        <taxon>Magnoliopsida</taxon>
        <taxon>eudicotyledons</taxon>
        <taxon>Gunneridae</taxon>
        <taxon>Pentapetalae</taxon>
        <taxon>rosids</taxon>
        <taxon>fabids</taxon>
        <taxon>Fagales</taxon>
        <taxon>Fagaceae</taxon>
        <taxon>Quercus</taxon>
    </lineage>
</organism>
<dbReference type="InterPro" id="IPR050232">
    <property type="entry name" value="FBL13/AtMIF1-like"/>
</dbReference>
<accession>A0AAN7ISJ0</accession>
<dbReference type="Proteomes" id="UP001324115">
    <property type="component" value="Unassembled WGS sequence"/>
</dbReference>
<dbReference type="InterPro" id="IPR001810">
    <property type="entry name" value="F-box_dom"/>
</dbReference>
<feature type="domain" description="F-box" evidence="2">
    <location>
        <begin position="63"/>
        <end position="111"/>
    </location>
</feature>
<comment type="caution">
    <text evidence="3">The sequence shown here is derived from an EMBL/GenBank/DDBJ whole genome shotgun (WGS) entry which is preliminary data.</text>
</comment>
<proteinExistence type="predicted"/>
<dbReference type="EMBL" id="JAXUIC010000005">
    <property type="protein sequence ID" value="KAK4587889.1"/>
    <property type="molecule type" value="Genomic_DNA"/>
</dbReference>
<evidence type="ECO:0000256" key="1">
    <source>
        <dbReference type="SAM" id="MobiDB-lite"/>
    </source>
</evidence>
<dbReference type="Pfam" id="PF00646">
    <property type="entry name" value="F-box"/>
    <property type="match status" value="1"/>
</dbReference>
<protein>
    <recommendedName>
        <fullName evidence="2">F-box domain-containing protein</fullName>
    </recommendedName>
</protein>
<gene>
    <name evidence="3" type="ORF">RGQ29_019050</name>
</gene>
<dbReference type="InterPro" id="IPR032675">
    <property type="entry name" value="LRR_dom_sf"/>
</dbReference>
<keyword evidence="4" id="KW-1185">Reference proteome</keyword>
<evidence type="ECO:0000313" key="4">
    <source>
        <dbReference type="Proteomes" id="UP001324115"/>
    </source>
</evidence>
<dbReference type="Pfam" id="PF24758">
    <property type="entry name" value="LRR_At5g56370"/>
    <property type="match status" value="1"/>
</dbReference>
<feature type="compositionally biased region" description="Low complexity" evidence="1">
    <location>
        <begin position="1"/>
        <end position="21"/>
    </location>
</feature>
<evidence type="ECO:0000259" key="2">
    <source>
        <dbReference type="PROSITE" id="PS50181"/>
    </source>
</evidence>
<feature type="compositionally biased region" description="Polar residues" evidence="1">
    <location>
        <begin position="22"/>
        <end position="37"/>
    </location>
</feature>
<dbReference type="PANTHER" id="PTHR31900:SF32">
    <property type="entry name" value="F-BOX_RNI_FBD-LIKE DOMAIN PROTEIN"/>
    <property type="match status" value="1"/>
</dbReference>
<dbReference type="AlphaFoldDB" id="A0AAN7ISJ0"/>